<protein>
    <recommendedName>
        <fullName evidence="3">Flavodoxin-like domain-containing protein</fullName>
    </recommendedName>
</protein>
<dbReference type="Pfam" id="PF00258">
    <property type="entry name" value="Flavodoxin_1"/>
    <property type="match status" value="1"/>
</dbReference>
<dbReference type="GO" id="GO:0010181">
    <property type="term" value="F:FMN binding"/>
    <property type="evidence" value="ECO:0007669"/>
    <property type="project" value="InterPro"/>
</dbReference>
<reference evidence="4" key="1">
    <citation type="submission" date="2022-02" db="EMBL/GenBank/DDBJ databases">
        <authorList>
            <person name="Giguere J D."/>
        </authorList>
    </citation>
    <scope>NUCLEOTIDE SEQUENCE</scope>
    <source>
        <strain evidence="4">CCAP 1055/1</strain>
    </source>
</reference>
<evidence type="ECO:0000256" key="1">
    <source>
        <dbReference type="ARBA" id="ARBA00022630"/>
    </source>
</evidence>
<dbReference type="AlphaFoldDB" id="A0A8J9X2Y4"/>
<dbReference type="GO" id="GO:0030586">
    <property type="term" value="F:[methionine synthase] reductase (NADPH) activity"/>
    <property type="evidence" value="ECO:0007669"/>
    <property type="project" value="TreeGrafter"/>
</dbReference>
<name>A0A8J9X2Y4_PHATR</name>
<dbReference type="InterPro" id="IPR008254">
    <property type="entry name" value="Flavodoxin/NO_synth"/>
</dbReference>
<organism evidence="4">
    <name type="scientific">Phaeodactylum tricornutum</name>
    <name type="common">Diatom</name>
    <dbReference type="NCBI Taxonomy" id="2850"/>
    <lineage>
        <taxon>Eukaryota</taxon>
        <taxon>Sar</taxon>
        <taxon>Stramenopiles</taxon>
        <taxon>Ochrophyta</taxon>
        <taxon>Bacillariophyta</taxon>
        <taxon>Bacillariophyceae</taxon>
        <taxon>Bacillariophycidae</taxon>
        <taxon>Naviculales</taxon>
        <taxon>Phaeodactylaceae</taxon>
        <taxon>Phaeodactylum</taxon>
    </lineage>
</organism>
<dbReference type="PANTHER" id="PTHR19384">
    <property type="entry name" value="NITRIC OXIDE SYNTHASE-RELATED"/>
    <property type="match status" value="1"/>
</dbReference>
<dbReference type="PROSITE" id="PS50902">
    <property type="entry name" value="FLAVODOXIN_LIKE"/>
    <property type="match status" value="1"/>
</dbReference>
<keyword evidence="2" id="KW-0812">Transmembrane</keyword>
<evidence type="ECO:0000256" key="2">
    <source>
        <dbReference type="SAM" id="Phobius"/>
    </source>
</evidence>
<dbReference type="GO" id="GO:0050660">
    <property type="term" value="F:flavin adenine dinucleotide binding"/>
    <property type="evidence" value="ECO:0007669"/>
    <property type="project" value="TreeGrafter"/>
</dbReference>
<accession>A0A8J9X2Y4</accession>
<dbReference type="SUPFAM" id="SSF52218">
    <property type="entry name" value="Flavoproteins"/>
    <property type="match status" value="1"/>
</dbReference>
<dbReference type="PRINTS" id="PR00369">
    <property type="entry name" value="FLAVODOXIN"/>
</dbReference>
<dbReference type="Gene3D" id="3.40.50.360">
    <property type="match status" value="1"/>
</dbReference>
<dbReference type="GO" id="GO:0009086">
    <property type="term" value="P:methionine biosynthetic process"/>
    <property type="evidence" value="ECO:0007669"/>
    <property type="project" value="TreeGrafter"/>
</dbReference>
<keyword evidence="2" id="KW-0472">Membrane</keyword>
<evidence type="ECO:0000259" key="3">
    <source>
        <dbReference type="PROSITE" id="PS50902"/>
    </source>
</evidence>
<proteinExistence type="predicted"/>
<dbReference type="Proteomes" id="UP000836788">
    <property type="component" value="Chromosome 15"/>
</dbReference>
<sequence length="245" mass="27330">MVSRKEDVYVLYGSQTGNSEQAAKELCEQFYTKLSPAAIQKLTGTEDTITVVPTHMQLDDFLELDRCKWTRLVVIVTSSYGVGMAPLGCYRFRELCDAWLQLYKGTKPAILDGMYFAMCGLGDSKYTTYFENPTKINESLHLVGAQRVGPLGKADASGTGTEFQQTVIARWMEGIWPHLANVVVKEPLSAQRLETMQNSTEELCRKINPDFLPKRKEMALRVDLIVAVSVVLLATALVFIFGATK</sequence>
<dbReference type="GO" id="GO:0005829">
    <property type="term" value="C:cytosol"/>
    <property type="evidence" value="ECO:0007669"/>
    <property type="project" value="TreeGrafter"/>
</dbReference>
<keyword evidence="1" id="KW-0285">Flavoprotein</keyword>
<feature type="domain" description="Flavodoxin-like" evidence="3">
    <location>
        <begin position="8"/>
        <end position="176"/>
    </location>
</feature>
<dbReference type="GO" id="GO:0050667">
    <property type="term" value="P:homocysteine metabolic process"/>
    <property type="evidence" value="ECO:0007669"/>
    <property type="project" value="TreeGrafter"/>
</dbReference>
<evidence type="ECO:0000313" key="4">
    <source>
        <dbReference type="EMBL" id="CAG9281609.1"/>
    </source>
</evidence>
<keyword evidence="2" id="KW-1133">Transmembrane helix</keyword>
<dbReference type="EMBL" id="OU594956">
    <property type="protein sequence ID" value="CAG9281609.1"/>
    <property type="molecule type" value="Genomic_DNA"/>
</dbReference>
<dbReference type="PANTHER" id="PTHR19384:SF84">
    <property type="entry name" value="METHIONINE SYNTHASE REDUCTASE"/>
    <property type="match status" value="1"/>
</dbReference>
<gene>
    <name evidence="4" type="ORF">PTTT1_LOCUS17016</name>
</gene>
<feature type="transmembrane region" description="Helical" evidence="2">
    <location>
        <begin position="224"/>
        <end position="243"/>
    </location>
</feature>
<dbReference type="InterPro" id="IPR001094">
    <property type="entry name" value="Flavdoxin-like"/>
</dbReference>
<dbReference type="InterPro" id="IPR029039">
    <property type="entry name" value="Flavoprotein-like_sf"/>
</dbReference>